<dbReference type="AlphaFoldDB" id="A0A6A6JPC3"/>
<keyword evidence="3" id="KW-1185">Reference proteome</keyword>
<accession>A0A6A6JPC3</accession>
<organism evidence="2 3">
    <name type="scientific">Westerdykella ornata</name>
    <dbReference type="NCBI Taxonomy" id="318751"/>
    <lineage>
        <taxon>Eukaryota</taxon>
        <taxon>Fungi</taxon>
        <taxon>Dikarya</taxon>
        <taxon>Ascomycota</taxon>
        <taxon>Pezizomycotina</taxon>
        <taxon>Dothideomycetes</taxon>
        <taxon>Pleosporomycetidae</taxon>
        <taxon>Pleosporales</taxon>
        <taxon>Sporormiaceae</taxon>
        <taxon>Westerdykella</taxon>
    </lineage>
</organism>
<reference evidence="2" key="1">
    <citation type="journal article" date="2020" name="Stud. Mycol.">
        <title>101 Dothideomycetes genomes: a test case for predicting lifestyles and emergence of pathogens.</title>
        <authorList>
            <person name="Haridas S."/>
            <person name="Albert R."/>
            <person name="Binder M."/>
            <person name="Bloem J."/>
            <person name="Labutti K."/>
            <person name="Salamov A."/>
            <person name="Andreopoulos B."/>
            <person name="Baker S."/>
            <person name="Barry K."/>
            <person name="Bills G."/>
            <person name="Bluhm B."/>
            <person name="Cannon C."/>
            <person name="Castanera R."/>
            <person name="Culley D."/>
            <person name="Daum C."/>
            <person name="Ezra D."/>
            <person name="Gonzalez J."/>
            <person name="Henrissat B."/>
            <person name="Kuo A."/>
            <person name="Liang C."/>
            <person name="Lipzen A."/>
            <person name="Lutzoni F."/>
            <person name="Magnuson J."/>
            <person name="Mondo S."/>
            <person name="Nolan M."/>
            <person name="Ohm R."/>
            <person name="Pangilinan J."/>
            <person name="Park H.-J."/>
            <person name="Ramirez L."/>
            <person name="Alfaro M."/>
            <person name="Sun H."/>
            <person name="Tritt A."/>
            <person name="Yoshinaga Y."/>
            <person name="Zwiers L.-H."/>
            <person name="Turgeon B."/>
            <person name="Goodwin S."/>
            <person name="Spatafora J."/>
            <person name="Crous P."/>
            <person name="Grigoriev I."/>
        </authorList>
    </citation>
    <scope>NUCLEOTIDE SEQUENCE</scope>
    <source>
        <strain evidence="2">CBS 379.55</strain>
    </source>
</reference>
<dbReference type="GeneID" id="54552834"/>
<name>A0A6A6JPC3_WESOR</name>
<dbReference type="RefSeq" id="XP_033655786.1">
    <property type="nucleotide sequence ID" value="XM_033799659.1"/>
</dbReference>
<gene>
    <name evidence="2" type="ORF">EI97DRAFT_440753</name>
</gene>
<evidence type="ECO:0000256" key="1">
    <source>
        <dbReference type="SAM" id="MobiDB-lite"/>
    </source>
</evidence>
<proteinExistence type="predicted"/>
<evidence type="ECO:0000313" key="2">
    <source>
        <dbReference type="EMBL" id="KAF2278247.1"/>
    </source>
</evidence>
<evidence type="ECO:0000313" key="3">
    <source>
        <dbReference type="Proteomes" id="UP000800097"/>
    </source>
</evidence>
<dbReference type="Proteomes" id="UP000800097">
    <property type="component" value="Unassembled WGS sequence"/>
</dbReference>
<feature type="region of interest" description="Disordered" evidence="1">
    <location>
        <begin position="397"/>
        <end position="422"/>
    </location>
</feature>
<dbReference type="EMBL" id="ML986488">
    <property type="protein sequence ID" value="KAF2278247.1"/>
    <property type="molecule type" value="Genomic_DNA"/>
</dbReference>
<protein>
    <submittedName>
        <fullName evidence="2">Uncharacterized protein</fullName>
    </submittedName>
</protein>
<sequence>MNIGSNLRAYLKSPSNSNSSSTFASNISWQVTSPPIPTIPDASAAFVEWLQAYTFSDDEPILFMDSKKELWQSLMNKSATENTFLKAKLSTTEYELQHIEYLRALLDGLRGELIQAKVAAEEKVGQLELQITVLKQSLENERTLSMNLHKLDQQLRESPMVPQHIYDELLANHNNLIAAFQVQARVLGTTKADMAKIQGEVAFLRALADDLNVDIVPLDNPIPHYGRLPGPRRGSPASKPGYTLDAALNDGVDEDHAYVWAAAGVENIFIHLYHPGKWAVMERRDDHDEFKVFIWEESHALWYCEDYQILVYIKKEVRNGKPTLALYAQHGKPNRRVRGDLVEELGGQCSRYGPGYATTVSYATQFIWAMAYNLHPEAGNVNADGWVFAGDPFQEPDSPAVPEAYDSPSEQERAFQGSPSGPTPAEYVGHYRTSGMNDDEWLFIATPVELSQTCGNVEPTESTPHQAAYQGYYFGSDMHNNHNEWLFIASPVELPQPFDNSEQTDLIPDQAACPGHYYRPDTHDDDNEWMFIAKPLELLQPYDTLGQRGETAEPDAYLGQYLSGNINDADDEWEFRCPPIPCERF</sequence>